<keyword evidence="8" id="KW-0902">Two-component regulatory system</keyword>
<dbReference type="CDD" id="cd00082">
    <property type="entry name" value="HisKA"/>
    <property type="match status" value="1"/>
</dbReference>
<dbReference type="InterPro" id="IPR025847">
    <property type="entry name" value="MEDS_domain"/>
</dbReference>
<dbReference type="EMBL" id="JBHSTE010000003">
    <property type="protein sequence ID" value="MFC6333219.1"/>
    <property type="molecule type" value="Genomic_DNA"/>
</dbReference>
<organism evidence="13 14">
    <name type="scientific">Paenibacillus septentrionalis</name>
    <dbReference type="NCBI Taxonomy" id="429342"/>
    <lineage>
        <taxon>Bacteria</taxon>
        <taxon>Bacillati</taxon>
        <taxon>Bacillota</taxon>
        <taxon>Bacilli</taxon>
        <taxon>Bacillales</taxon>
        <taxon>Paenibacillaceae</taxon>
        <taxon>Paenibacillus</taxon>
    </lineage>
</organism>
<keyword evidence="5" id="KW-0547">Nucleotide-binding</keyword>
<evidence type="ECO:0000256" key="8">
    <source>
        <dbReference type="ARBA" id="ARBA00023012"/>
    </source>
</evidence>
<dbReference type="SUPFAM" id="SSF47384">
    <property type="entry name" value="Homodimeric domain of signal transducing histidine kinase"/>
    <property type="match status" value="1"/>
</dbReference>
<dbReference type="InterPro" id="IPR000014">
    <property type="entry name" value="PAS"/>
</dbReference>
<dbReference type="InterPro" id="IPR001610">
    <property type="entry name" value="PAC"/>
</dbReference>
<dbReference type="SUPFAM" id="SSF55785">
    <property type="entry name" value="PYP-like sensor domain (PAS domain)"/>
    <property type="match status" value="1"/>
</dbReference>
<evidence type="ECO:0000256" key="6">
    <source>
        <dbReference type="ARBA" id="ARBA00022777"/>
    </source>
</evidence>
<evidence type="ECO:0000256" key="7">
    <source>
        <dbReference type="ARBA" id="ARBA00022840"/>
    </source>
</evidence>
<dbReference type="SMART" id="SM00388">
    <property type="entry name" value="HisKA"/>
    <property type="match status" value="1"/>
</dbReference>
<evidence type="ECO:0000259" key="11">
    <source>
        <dbReference type="PROSITE" id="PS50112"/>
    </source>
</evidence>
<dbReference type="PANTHER" id="PTHR43065:SF34">
    <property type="entry name" value="SPORULATION KINASE A"/>
    <property type="match status" value="1"/>
</dbReference>
<feature type="domain" description="Histidine kinase" evidence="10">
    <location>
        <begin position="365"/>
        <end position="571"/>
    </location>
</feature>
<dbReference type="SMART" id="SM00387">
    <property type="entry name" value="HATPase_c"/>
    <property type="match status" value="1"/>
</dbReference>
<dbReference type="Pfam" id="PF14417">
    <property type="entry name" value="MEDS"/>
    <property type="match status" value="1"/>
</dbReference>
<dbReference type="InterPro" id="IPR036097">
    <property type="entry name" value="HisK_dim/P_sf"/>
</dbReference>
<evidence type="ECO:0000256" key="2">
    <source>
        <dbReference type="ARBA" id="ARBA00012438"/>
    </source>
</evidence>
<feature type="domain" description="PAS" evidence="11">
    <location>
        <begin position="225"/>
        <end position="297"/>
    </location>
</feature>
<keyword evidence="14" id="KW-1185">Reference proteome</keyword>
<dbReference type="SUPFAM" id="SSF55874">
    <property type="entry name" value="ATPase domain of HSP90 chaperone/DNA topoisomerase II/histidine kinase"/>
    <property type="match status" value="1"/>
</dbReference>
<dbReference type="NCBIfam" id="TIGR00229">
    <property type="entry name" value="sensory_box"/>
    <property type="match status" value="1"/>
</dbReference>
<dbReference type="InterPro" id="IPR004358">
    <property type="entry name" value="Sig_transdc_His_kin-like_C"/>
</dbReference>
<evidence type="ECO:0000259" key="12">
    <source>
        <dbReference type="PROSITE" id="PS50113"/>
    </source>
</evidence>
<dbReference type="CDD" id="cd00130">
    <property type="entry name" value="PAS"/>
    <property type="match status" value="1"/>
</dbReference>
<dbReference type="InterPro" id="IPR003661">
    <property type="entry name" value="HisK_dim/P_dom"/>
</dbReference>
<sequence>MLDGNIKLAYDMEISNGGHILYVYENEDRYIENAVSFILSGIKYGHHLLIIENRSRYKNIHDRLSTLLTEEELLYVHHIDNYKFYRIYGDFDCTLILDHFNELLKPFQEKCMTVRTWAHVEWKEQDNILAILKQYEIEADKNVKKLGLISVCAYNANEIRGSFQNDLLRSHAYFMTDNELVPSPLYEKGCDQVVFPSLSIHTEMQNKIERHSLEREKAEGQLRATRAQLESFIMDNLDPILIFNQHDQLIKVNYAFERTYGWSVEEVLGISVTQIPIASPEQEAEVLRNRNIVISGVGVEAYETFSIKKDGTKLHVLLSCSPIRDAQNRVNGFAVIIRDITEKKLAEQLLISSEKQSIAAQLAAGIAHEIRNPITSIKGFLQLLQRSKSTNHDKYFEIMFSEFDRIELIIRELLVLAKPQVTKFELKDIRTIIEDVMTLLEGQAHLNNIQIITIFELEEAYLNCDENQIKQMCINFIKNAIESMPNGGNLTIELKLYGKNQVLIGIADEGFGIPEQILKLLGQPFYTTKEKGTGLGFMVSKKIVENHYGQLRVSSEVNKGTTIEVLLPIAK</sequence>
<evidence type="ECO:0000256" key="5">
    <source>
        <dbReference type="ARBA" id="ARBA00022741"/>
    </source>
</evidence>
<dbReference type="GO" id="GO:0005524">
    <property type="term" value="F:ATP binding"/>
    <property type="evidence" value="ECO:0007669"/>
    <property type="project" value="UniProtKB-KW"/>
</dbReference>
<gene>
    <name evidence="13" type="ORF">ACFP56_11340</name>
</gene>
<proteinExistence type="predicted"/>
<keyword evidence="6" id="KW-0418">Kinase</keyword>
<evidence type="ECO:0000256" key="3">
    <source>
        <dbReference type="ARBA" id="ARBA00022553"/>
    </source>
</evidence>
<dbReference type="Gene3D" id="3.30.565.10">
    <property type="entry name" value="Histidine kinase-like ATPase, C-terminal domain"/>
    <property type="match status" value="1"/>
</dbReference>
<feature type="coiled-coil region" evidence="9">
    <location>
        <begin position="201"/>
        <end position="228"/>
    </location>
</feature>
<dbReference type="InterPro" id="IPR036890">
    <property type="entry name" value="HATPase_C_sf"/>
</dbReference>
<accession>A0ABW1V6Z1</accession>
<evidence type="ECO:0000313" key="14">
    <source>
        <dbReference type="Proteomes" id="UP001596233"/>
    </source>
</evidence>
<dbReference type="Pfam" id="PF02518">
    <property type="entry name" value="HATPase_c"/>
    <property type="match status" value="1"/>
</dbReference>
<dbReference type="InterPro" id="IPR000700">
    <property type="entry name" value="PAS-assoc_C"/>
</dbReference>
<protein>
    <recommendedName>
        <fullName evidence="2">histidine kinase</fullName>
        <ecNumber evidence="2">2.7.13.3</ecNumber>
    </recommendedName>
</protein>
<dbReference type="Pfam" id="PF13426">
    <property type="entry name" value="PAS_9"/>
    <property type="match status" value="1"/>
</dbReference>
<keyword evidence="7 13" id="KW-0067">ATP-binding</keyword>
<dbReference type="InterPro" id="IPR005467">
    <property type="entry name" value="His_kinase_dom"/>
</dbReference>
<dbReference type="PROSITE" id="PS50109">
    <property type="entry name" value="HIS_KIN"/>
    <property type="match status" value="1"/>
</dbReference>
<dbReference type="EC" id="2.7.13.3" evidence="2"/>
<dbReference type="Gene3D" id="3.30.450.20">
    <property type="entry name" value="PAS domain"/>
    <property type="match status" value="1"/>
</dbReference>
<dbReference type="SMART" id="SM00086">
    <property type="entry name" value="PAC"/>
    <property type="match status" value="1"/>
</dbReference>
<keyword evidence="9" id="KW-0175">Coiled coil</keyword>
<reference evidence="14" key="1">
    <citation type="journal article" date="2019" name="Int. J. Syst. Evol. Microbiol.">
        <title>The Global Catalogue of Microorganisms (GCM) 10K type strain sequencing project: providing services to taxonomists for standard genome sequencing and annotation.</title>
        <authorList>
            <consortium name="The Broad Institute Genomics Platform"/>
            <consortium name="The Broad Institute Genome Sequencing Center for Infectious Disease"/>
            <person name="Wu L."/>
            <person name="Ma J."/>
        </authorList>
    </citation>
    <scope>NUCLEOTIDE SEQUENCE [LARGE SCALE GENOMIC DNA]</scope>
    <source>
        <strain evidence="14">PCU 280</strain>
    </source>
</reference>
<dbReference type="PROSITE" id="PS50112">
    <property type="entry name" value="PAS"/>
    <property type="match status" value="1"/>
</dbReference>
<comment type="catalytic activity">
    <reaction evidence="1">
        <text>ATP + protein L-histidine = ADP + protein N-phospho-L-histidine.</text>
        <dbReference type="EC" id="2.7.13.3"/>
    </reaction>
</comment>
<dbReference type="InterPro" id="IPR003594">
    <property type="entry name" value="HATPase_dom"/>
</dbReference>
<feature type="domain" description="PAC" evidence="12">
    <location>
        <begin position="300"/>
        <end position="352"/>
    </location>
</feature>
<evidence type="ECO:0000256" key="4">
    <source>
        <dbReference type="ARBA" id="ARBA00022679"/>
    </source>
</evidence>
<evidence type="ECO:0000259" key="10">
    <source>
        <dbReference type="PROSITE" id="PS50109"/>
    </source>
</evidence>
<dbReference type="Pfam" id="PF00512">
    <property type="entry name" value="HisKA"/>
    <property type="match status" value="1"/>
</dbReference>
<dbReference type="PANTHER" id="PTHR43065">
    <property type="entry name" value="SENSOR HISTIDINE KINASE"/>
    <property type="match status" value="1"/>
</dbReference>
<keyword evidence="3" id="KW-0597">Phosphoprotein</keyword>
<name>A0ABW1V6Z1_9BACL</name>
<comment type="caution">
    <text evidence="13">The sequence shown here is derived from an EMBL/GenBank/DDBJ whole genome shotgun (WGS) entry which is preliminary data.</text>
</comment>
<dbReference type="PRINTS" id="PR00344">
    <property type="entry name" value="BCTRLSENSOR"/>
</dbReference>
<dbReference type="Proteomes" id="UP001596233">
    <property type="component" value="Unassembled WGS sequence"/>
</dbReference>
<evidence type="ECO:0000256" key="9">
    <source>
        <dbReference type="SAM" id="Coils"/>
    </source>
</evidence>
<evidence type="ECO:0000313" key="13">
    <source>
        <dbReference type="EMBL" id="MFC6333219.1"/>
    </source>
</evidence>
<dbReference type="CDD" id="cd00075">
    <property type="entry name" value="HATPase"/>
    <property type="match status" value="1"/>
</dbReference>
<dbReference type="PROSITE" id="PS50113">
    <property type="entry name" value="PAC"/>
    <property type="match status" value="1"/>
</dbReference>
<keyword evidence="4" id="KW-0808">Transferase</keyword>
<dbReference type="RefSeq" id="WP_379234447.1">
    <property type="nucleotide sequence ID" value="NZ_JBHSTE010000003.1"/>
</dbReference>
<dbReference type="Gene3D" id="1.10.287.130">
    <property type="match status" value="1"/>
</dbReference>
<evidence type="ECO:0000256" key="1">
    <source>
        <dbReference type="ARBA" id="ARBA00000085"/>
    </source>
</evidence>
<dbReference type="InterPro" id="IPR035965">
    <property type="entry name" value="PAS-like_dom_sf"/>
</dbReference>